<keyword evidence="3 5" id="KW-0371">Homeobox</keyword>
<dbReference type="GO" id="GO:0005634">
    <property type="term" value="C:nucleus"/>
    <property type="evidence" value="ECO:0007669"/>
    <property type="project" value="UniProtKB-SubCell"/>
</dbReference>
<feature type="compositionally biased region" description="Low complexity" evidence="7">
    <location>
        <begin position="254"/>
        <end position="275"/>
    </location>
</feature>
<dbReference type="Pfam" id="PF00046">
    <property type="entry name" value="Homeodomain"/>
    <property type="match status" value="1"/>
</dbReference>
<protein>
    <submittedName>
        <fullName evidence="9">Chitin synthase, class 7</fullName>
    </submittedName>
</protein>
<feature type="compositionally biased region" description="Low complexity" evidence="7">
    <location>
        <begin position="80"/>
        <end position="100"/>
    </location>
</feature>
<feature type="compositionally biased region" description="Polar residues" evidence="7">
    <location>
        <begin position="215"/>
        <end position="227"/>
    </location>
</feature>
<dbReference type="AlphaFoldDB" id="A0AAN7HZK4"/>
<dbReference type="GO" id="GO:0006357">
    <property type="term" value="P:regulation of transcription by RNA polymerase II"/>
    <property type="evidence" value="ECO:0007669"/>
    <property type="project" value="TreeGrafter"/>
</dbReference>
<dbReference type="SMART" id="SM00389">
    <property type="entry name" value="HOX"/>
    <property type="match status" value="1"/>
</dbReference>
<dbReference type="GeneID" id="89949372"/>
<keyword evidence="4 5" id="KW-0539">Nucleus</keyword>
<reference evidence="9 10" key="1">
    <citation type="submission" date="2022-11" db="EMBL/GenBank/DDBJ databases">
        <title>Mucor velutinosus strain NIH1002 WGS.</title>
        <authorList>
            <person name="Subramanian P."/>
            <person name="Mullikin J.C."/>
            <person name="Segre J.A."/>
            <person name="Zelazny A.M."/>
        </authorList>
    </citation>
    <scope>NUCLEOTIDE SEQUENCE [LARGE SCALE GENOMIC DNA]</scope>
    <source>
        <strain evidence="9 10">NIH1002</strain>
    </source>
</reference>
<dbReference type="GO" id="GO:0000978">
    <property type="term" value="F:RNA polymerase II cis-regulatory region sequence-specific DNA binding"/>
    <property type="evidence" value="ECO:0007669"/>
    <property type="project" value="TreeGrafter"/>
</dbReference>
<dbReference type="Proteomes" id="UP001304243">
    <property type="component" value="Unassembled WGS sequence"/>
</dbReference>
<sequence length="312" mass="34769">MQVWQSVSKLDGNMDATTPTSASIIHNRRSSLAISALLNDVSIEPMQHPLAPNTATQLPWHHGVKCRLPNSLPMPPPSPMDYSPISSGSSSPSGSLDSFSRQPSITEPPDLWSHSRTGMHQTNNGIIVSSLAKAKRKRILPHQYKRLMEIFEKTDTPSSEIRSQLANELDMTKREVQVWFQNRRAKISRSRVNSLSTTSQQEHHQHQQTVRHHSLTLSSTNASTHSASPRRRASEYSHPYSKHIAPKKSMSTEPNYNHINSNTNPNHNDNSTNPPEQHASTLVLEAPYHPPQSPTITSAIDILASAAEMMRS</sequence>
<feature type="DNA-binding region" description="Homeobox" evidence="5">
    <location>
        <begin position="132"/>
        <end position="191"/>
    </location>
</feature>
<dbReference type="CDD" id="cd00086">
    <property type="entry name" value="homeodomain"/>
    <property type="match status" value="1"/>
</dbReference>
<dbReference type="PROSITE" id="PS50071">
    <property type="entry name" value="HOMEOBOX_2"/>
    <property type="match status" value="1"/>
</dbReference>
<evidence type="ECO:0000313" key="9">
    <source>
        <dbReference type="EMBL" id="KAK4513682.1"/>
    </source>
</evidence>
<dbReference type="PANTHER" id="PTHR24324">
    <property type="entry name" value="HOMEOBOX PROTEIN HHEX"/>
    <property type="match status" value="1"/>
</dbReference>
<feature type="region of interest" description="Disordered" evidence="7">
    <location>
        <begin position="69"/>
        <end position="118"/>
    </location>
</feature>
<evidence type="ECO:0000256" key="3">
    <source>
        <dbReference type="ARBA" id="ARBA00023155"/>
    </source>
</evidence>
<dbReference type="EMBL" id="JASEJX010000016">
    <property type="protein sequence ID" value="KAK4513682.1"/>
    <property type="molecule type" value="Genomic_DNA"/>
</dbReference>
<dbReference type="Gene3D" id="1.10.10.60">
    <property type="entry name" value="Homeodomain-like"/>
    <property type="match status" value="1"/>
</dbReference>
<comment type="subcellular location">
    <subcellularLocation>
        <location evidence="1 5 6">Nucleus</location>
    </subcellularLocation>
</comment>
<evidence type="ECO:0000256" key="7">
    <source>
        <dbReference type="SAM" id="MobiDB-lite"/>
    </source>
</evidence>
<evidence type="ECO:0000259" key="8">
    <source>
        <dbReference type="PROSITE" id="PS50071"/>
    </source>
</evidence>
<keyword evidence="2 5" id="KW-0238">DNA-binding</keyword>
<evidence type="ECO:0000256" key="2">
    <source>
        <dbReference type="ARBA" id="ARBA00023125"/>
    </source>
</evidence>
<accession>A0AAN7HZK4</accession>
<comment type="caution">
    <text evidence="9">The sequence shown here is derived from an EMBL/GenBank/DDBJ whole genome shotgun (WGS) entry which is preliminary data.</text>
</comment>
<proteinExistence type="predicted"/>
<evidence type="ECO:0000313" key="10">
    <source>
        <dbReference type="Proteomes" id="UP001304243"/>
    </source>
</evidence>
<dbReference type="RefSeq" id="XP_064680348.1">
    <property type="nucleotide sequence ID" value="XM_064824971.1"/>
</dbReference>
<feature type="region of interest" description="Disordered" evidence="7">
    <location>
        <begin position="190"/>
        <end position="277"/>
    </location>
</feature>
<dbReference type="SUPFAM" id="SSF46689">
    <property type="entry name" value="Homeodomain-like"/>
    <property type="match status" value="1"/>
</dbReference>
<evidence type="ECO:0000256" key="5">
    <source>
        <dbReference type="PROSITE-ProRule" id="PRU00108"/>
    </source>
</evidence>
<organism evidence="9 10">
    <name type="scientific">Mucor velutinosus</name>
    <dbReference type="NCBI Taxonomy" id="708070"/>
    <lineage>
        <taxon>Eukaryota</taxon>
        <taxon>Fungi</taxon>
        <taxon>Fungi incertae sedis</taxon>
        <taxon>Mucoromycota</taxon>
        <taxon>Mucoromycotina</taxon>
        <taxon>Mucoromycetes</taxon>
        <taxon>Mucorales</taxon>
        <taxon>Mucorineae</taxon>
        <taxon>Mucoraceae</taxon>
        <taxon>Mucor</taxon>
    </lineage>
</organism>
<evidence type="ECO:0000256" key="1">
    <source>
        <dbReference type="ARBA" id="ARBA00004123"/>
    </source>
</evidence>
<dbReference type="GO" id="GO:0030154">
    <property type="term" value="P:cell differentiation"/>
    <property type="evidence" value="ECO:0007669"/>
    <property type="project" value="TreeGrafter"/>
</dbReference>
<evidence type="ECO:0000256" key="4">
    <source>
        <dbReference type="ARBA" id="ARBA00023242"/>
    </source>
</evidence>
<keyword evidence="10" id="KW-1185">Reference proteome</keyword>
<gene>
    <name evidence="9" type="primary">CHS7_3</name>
    <name evidence="9" type="ORF">ATC70_005686</name>
</gene>
<name>A0AAN7HZK4_9FUNG</name>
<evidence type="ECO:0000256" key="6">
    <source>
        <dbReference type="RuleBase" id="RU000682"/>
    </source>
</evidence>
<dbReference type="InterPro" id="IPR051000">
    <property type="entry name" value="Homeobox_DNA-bind_prot"/>
</dbReference>
<dbReference type="InterPro" id="IPR009057">
    <property type="entry name" value="Homeodomain-like_sf"/>
</dbReference>
<dbReference type="PANTHER" id="PTHR24324:SF5">
    <property type="entry name" value="HEMATOPOIETICALLY-EXPRESSED HOMEOBOX PROTEIN HHEX"/>
    <property type="match status" value="1"/>
</dbReference>
<dbReference type="InterPro" id="IPR001356">
    <property type="entry name" value="HD"/>
</dbReference>
<feature type="domain" description="Homeobox" evidence="8">
    <location>
        <begin position="130"/>
        <end position="190"/>
    </location>
</feature>